<reference evidence="1 2" key="1">
    <citation type="submission" date="2018-11" db="EMBL/GenBank/DDBJ databases">
        <title>The Potential of Streptomyces as Biocontrol Agents against the Tomato grey mould, Botrytis cinerea (Gray mold) Frontiers in Microbiology.</title>
        <authorList>
            <person name="Li D."/>
        </authorList>
    </citation>
    <scope>NUCLEOTIDE SEQUENCE [LARGE SCALE GENOMIC DNA]</scope>
    <source>
        <strain evidence="1 2">NEAU-LD23</strain>
    </source>
</reference>
<evidence type="ECO:0000313" key="2">
    <source>
        <dbReference type="Proteomes" id="UP000275401"/>
    </source>
</evidence>
<evidence type="ECO:0000313" key="1">
    <source>
        <dbReference type="EMBL" id="RNG31851.1"/>
    </source>
</evidence>
<protein>
    <submittedName>
        <fullName evidence="1">Uncharacterized protein</fullName>
    </submittedName>
</protein>
<dbReference type="Proteomes" id="UP000275401">
    <property type="component" value="Unassembled WGS sequence"/>
</dbReference>
<dbReference type="EMBL" id="RIBZ01000110">
    <property type="protein sequence ID" value="RNG31851.1"/>
    <property type="molecule type" value="Genomic_DNA"/>
</dbReference>
<sequence length="68" mass="7106">MFDEVSPPRASASAVVDAPGDWPRAVFQAYAPSTVSTISAVYRTVQGHGACRRALDAVAAARDTADRA</sequence>
<keyword evidence="2" id="KW-1185">Reference proteome</keyword>
<organism evidence="1 2">
    <name type="scientific">Streptomyces botrytidirepellens</name>
    <dbReference type="NCBI Taxonomy" id="2486417"/>
    <lineage>
        <taxon>Bacteria</taxon>
        <taxon>Bacillati</taxon>
        <taxon>Actinomycetota</taxon>
        <taxon>Actinomycetes</taxon>
        <taxon>Kitasatosporales</taxon>
        <taxon>Streptomycetaceae</taxon>
        <taxon>Streptomyces</taxon>
    </lineage>
</organism>
<proteinExistence type="predicted"/>
<comment type="caution">
    <text evidence="1">The sequence shown here is derived from an EMBL/GenBank/DDBJ whole genome shotgun (WGS) entry which is preliminary data.</text>
</comment>
<dbReference type="AlphaFoldDB" id="A0A3M8WSW0"/>
<accession>A0A3M8WSW0</accession>
<gene>
    <name evidence="1" type="ORF">EEJ42_08455</name>
</gene>
<name>A0A3M8WSW0_9ACTN</name>